<keyword evidence="1" id="KW-0472">Membrane</keyword>
<proteinExistence type="predicted"/>
<dbReference type="OrthoDB" id="2680109at2"/>
<feature type="transmembrane region" description="Helical" evidence="1">
    <location>
        <begin position="71"/>
        <end position="88"/>
    </location>
</feature>
<evidence type="ECO:0000256" key="1">
    <source>
        <dbReference type="SAM" id="Phobius"/>
    </source>
</evidence>
<reference evidence="3 4" key="1">
    <citation type="submission" date="2016-10" db="EMBL/GenBank/DDBJ databases">
        <authorList>
            <person name="de Groot N.N."/>
        </authorList>
    </citation>
    <scope>NUCLEOTIDE SEQUENCE [LARGE SCALE GENOMIC DNA]</scope>
    <source>
        <strain evidence="3 4">L 420-91</strain>
    </source>
</reference>
<reference evidence="2 5" key="2">
    <citation type="submission" date="2021-08" db="EMBL/GenBank/DDBJ databases">
        <title>Complete genome sequence of the strain Aneurinibacillus thermoaerophilus CCM 8960.</title>
        <authorList>
            <person name="Musilova J."/>
            <person name="Kourilova X."/>
            <person name="Pernicova I."/>
            <person name="Bezdicek M."/>
            <person name="Lengerova M."/>
            <person name="Obruca S."/>
            <person name="Sedlar K."/>
        </authorList>
    </citation>
    <scope>NUCLEOTIDE SEQUENCE [LARGE SCALE GENOMIC DNA]</scope>
    <source>
        <strain evidence="2 5">CCM 8960</strain>
    </source>
</reference>
<keyword evidence="1" id="KW-1133">Transmembrane helix</keyword>
<feature type="transmembrane region" description="Helical" evidence="1">
    <location>
        <begin position="47"/>
        <end position="65"/>
    </location>
</feature>
<evidence type="ECO:0000313" key="4">
    <source>
        <dbReference type="Proteomes" id="UP000198956"/>
    </source>
</evidence>
<dbReference type="GeneID" id="97142732"/>
<dbReference type="RefSeq" id="WP_057897802.1">
    <property type="nucleotide sequence ID" value="NZ_CP080764.1"/>
</dbReference>
<gene>
    <name evidence="2" type="ORF">K3F53_15220</name>
    <name evidence="3" type="ORF">SAMN04489735_10319</name>
</gene>
<dbReference type="EMBL" id="CP080764">
    <property type="protein sequence ID" value="QYY42196.1"/>
    <property type="molecule type" value="Genomic_DNA"/>
</dbReference>
<dbReference type="AlphaFoldDB" id="A0A1G8D8A5"/>
<organism evidence="3 4">
    <name type="scientific">Aneurinibacillus thermoaerophilus</name>
    <dbReference type="NCBI Taxonomy" id="143495"/>
    <lineage>
        <taxon>Bacteria</taxon>
        <taxon>Bacillati</taxon>
        <taxon>Bacillota</taxon>
        <taxon>Bacilli</taxon>
        <taxon>Bacillales</taxon>
        <taxon>Paenibacillaceae</taxon>
        <taxon>Aneurinibacillus group</taxon>
        <taxon>Aneurinibacillus</taxon>
    </lineage>
</organism>
<accession>A0A1G8D8A5</accession>
<sequence length="114" mass="13283">MKKTSFYEWLTHKVIDGLIGLIETFSEKAGQHSLLARFKAKCESIQWQYVFWTLFIMVFLHVYVLLFLENIVLIIALDLIAGGLLLFLGPERVWLIIRTSIPGRLLMQLFDPNK</sequence>
<name>A0A1G8D8A5_ANETH</name>
<evidence type="ECO:0000313" key="3">
    <source>
        <dbReference type="EMBL" id="SDH53734.1"/>
    </source>
</evidence>
<evidence type="ECO:0000313" key="2">
    <source>
        <dbReference type="EMBL" id="QYY42196.1"/>
    </source>
</evidence>
<dbReference type="EMBL" id="FNDE01000031">
    <property type="protein sequence ID" value="SDH53734.1"/>
    <property type="molecule type" value="Genomic_DNA"/>
</dbReference>
<evidence type="ECO:0000313" key="5">
    <source>
        <dbReference type="Proteomes" id="UP000826616"/>
    </source>
</evidence>
<keyword evidence="1" id="KW-0812">Transmembrane</keyword>
<keyword evidence="5" id="KW-1185">Reference proteome</keyword>
<protein>
    <submittedName>
        <fullName evidence="3">Uncharacterized protein</fullName>
    </submittedName>
</protein>
<dbReference type="Proteomes" id="UP000198956">
    <property type="component" value="Unassembled WGS sequence"/>
</dbReference>
<dbReference type="Proteomes" id="UP000826616">
    <property type="component" value="Chromosome"/>
</dbReference>